<keyword evidence="1" id="KW-0175">Coiled coil</keyword>
<dbReference type="Pfam" id="PF24769">
    <property type="entry name" value="At2g29880_C"/>
    <property type="match status" value="1"/>
</dbReference>
<dbReference type="InterPro" id="IPR056253">
    <property type="entry name" value="At2g29880-like_C"/>
</dbReference>
<evidence type="ECO:0000313" key="5">
    <source>
        <dbReference type="Proteomes" id="UP000434276"/>
    </source>
</evidence>
<evidence type="ECO:0000256" key="1">
    <source>
        <dbReference type="SAM" id="Coils"/>
    </source>
</evidence>
<dbReference type="AlphaFoldDB" id="A0A5S9Y9H5"/>
<name>A0A5S9Y9H5_ARATH</name>
<feature type="domain" description="At2g29880-like C-terminal" evidence="3">
    <location>
        <begin position="160"/>
        <end position="206"/>
    </location>
</feature>
<evidence type="ECO:0000259" key="3">
    <source>
        <dbReference type="Pfam" id="PF24769"/>
    </source>
</evidence>
<dbReference type="PANTHER" id="PTHR47864:SF10">
    <property type="entry name" value="MYB_SANT-LIKE DNA-BINDING DOMAIN PROTEIN"/>
    <property type="match status" value="1"/>
</dbReference>
<dbReference type="OrthoDB" id="1107811at2759"/>
<proteinExistence type="predicted"/>
<evidence type="ECO:0000256" key="2">
    <source>
        <dbReference type="SAM" id="MobiDB-lite"/>
    </source>
</evidence>
<reference evidence="4 5" key="1">
    <citation type="submission" date="2019-12" db="EMBL/GenBank/DDBJ databases">
        <authorList>
            <person name="Jiao W.-B."/>
            <person name="Schneeberger K."/>
        </authorList>
    </citation>
    <scope>NUCLEOTIDE SEQUENCE [LARGE SCALE GENOMIC DNA]</scope>
    <source>
        <strain evidence="5">cv. C24</strain>
    </source>
</reference>
<evidence type="ECO:0000313" key="4">
    <source>
        <dbReference type="EMBL" id="CAA0406033.1"/>
    </source>
</evidence>
<accession>A0A5S9Y9H5</accession>
<dbReference type="EMBL" id="CACSHJ010000096">
    <property type="protein sequence ID" value="CAA0406033.1"/>
    <property type="molecule type" value="Genomic_DNA"/>
</dbReference>
<gene>
    <name evidence="4" type="ORF">C24_LOCUS23790</name>
</gene>
<dbReference type="ExpressionAtlas" id="A0A5S9Y9H5">
    <property type="expression patterns" value="baseline and differential"/>
</dbReference>
<feature type="coiled-coil region" evidence="1">
    <location>
        <begin position="123"/>
        <end position="157"/>
    </location>
</feature>
<feature type="compositionally biased region" description="Polar residues" evidence="2">
    <location>
        <begin position="63"/>
        <end position="76"/>
    </location>
</feature>
<protein>
    <recommendedName>
        <fullName evidence="3">At2g29880-like C-terminal domain-containing protein</fullName>
    </recommendedName>
</protein>
<feature type="region of interest" description="Disordered" evidence="2">
    <location>
        <begin position="63"/>
        <end position="113"/>
    </location>
</feature>
<dbReference type="Proteomes" id="UP000434276">
    <property type="component" value="Unassembled WGS sequence"/>
</dbReference>
<dbReference type="PANTHER" id="PTHR47864">
    <property type="entry name" value="TRANSMEMBRANE PROTEIN"/>
    <property type="match status" value="1"/>
</dbReference>
<sequence>MQTESIDHFEDLQIIFGDAVATGSFAVGMSDSTCPRIYTVGERSQGKETVNQDENIEEVYEFSSQHPSSAEYSTPPFTFDPTTRGRSEKLLPRKRTRGGGCNNSDAAKTDHNDSMITVSNKILDVIQKREERQQKEAEKREEALKHAIEEREAQKRKTNVWDAMKEIPDLDEHIRYKAVTVIHSLGMKDVFTDMSIEERFGWIKSNFSSG</sequence>
<organism evidence="4 5">
    <name type="scientific">Arabidopsis thaliana</name>
    <name type="common">Mouse-ear cress</name>
    <dbReference type="NCBI Taxonomy" id="3702"/>
    <lineage>
        <taxon>Eukaryota</taxon>
        <taxon>Viridiplantae</taxon>
        <taxon>Streptophyta</taxon>
        <taxon>Embryophyta</taxon>
        <taxon>Tracheophyta</taxon>
        <taxon>Spermatophyta</taxon>
        <taxon>Magnoliopsida</taxon>
        <taxon>eudicotyledons</taxon>
        <taxon>Gunneridae</taxon>
        <taxon>Pentapetalae</taxon>
        <taxon>rosids</taxon>
        <taxon>malvids</taxon>
        <taxon>Brassicales</taxon>
        <taxon>Brassicaceae</taxon>
        <taxon>Camelineae</taxon>
        <taxon>Arabidopsis</taxon>
    </lineage>
</organism>
<dbReference type="InterPro" id="IPR055314">
    <property type="entry name" value="At2g29880-like"/>
</dbReference>